<dbReference type="Proteomes" id="UP001501729">
    <property type="component" value="Unassembled WGS sequence"/>
</dbReference>
<dbReference type="GeneID" id="68617447"/>
<protein>
    <submittedName>
        <fullName evidence="4">Glycoside hydrolase family 127 protein</fullName>
    </submittedName>
</protein>
<dbReference type="InterPro" id="IPR049046">
    <property type="entry name" value="Beta-AFase-like_GH127_middle"/>
</dbReference>
<accession>A0AAV3USG1</accession>
<evidence type="ECO:0000259" key="1">
    <source>
        <dbReference type="Pfam" id="PF07944"/>
    </source>
</evidence>
<evidence type="ECO:0000259" key="2">
    <source>
        <dbReference type="Pfam" id="PF20736"/>
    </source>
</evidence>
<organism evidence="4 5">
    <name type="scientific">Haladaptatus pallidirubidus</name>
    <dbReference type="NCBI Taxonomy" id="1008152"/>
    <lineage>
        <taxon>Archaea</taxon>
        <taxon>Methanobacteriati</taxon>
        <taxon>Methanobacteriota</taxon>
        <taxon>Stenosarchaea group</taxon>
        <taxon>Halobacteria</taxon>
        <taxon>Halobacteriales</taxon>
        <taxon>Haladaptataceae</taxon>
        <taxon>Haladaptatus</taxon>
    </lineage>
</organism>
<proteinExistence type="predicted"/>
<evidence type="ECO:0000313" key="4">
    <source>
        <dbReference type="EMBL" id="GAA5066438.1"/>
    </source>
</evidence>
<feature type="domain" description="Non-reducing end beta-L-arabinofuranosidase-like GH127 middle" evidence="2">
    <location>
        <begin position="434"/>
        <end position="522"/>
    </location>
</feature>
<evidence type="ECO:0000259" key="3">
    <source>
        <dbReference type="Pfam" id="PF20737"/>
    </source>
</evidence>
<reference evidence="4 5" key="1">
    <citation type="journal article" date="2019" name="Int. J. Syst. Evol. Microbiol.">
        <title>The Global Catalogue of Microorganisms (GCM) 10K type strain sequencing project: providing services to taxonomists for standard genome sequencing and annotation.</title>
        <authorList>
            <consortium name="The Broad Institute Genomics Platform"/>
            <consortium name="The Broad Institute Genome Sequencing Center for Infectious Disease"/>
            <person name="Wu L."/>
            <person name="Ma J."/>
        </authorList>
    </citation>
    <scope>NUCLEOTIDE SEQUENCE [LARGE SCALE GENOMIC DNA]</scope>
    <source>
        <strain evidence="4 5">JCM 17504</strain>
    </source>
</reference>
<dbReference type="AlphaFoldDB" id="A0AAV3USG1"/>
<dbReference type="InterPro" id="IPR049049">
    <property type="entry name" value="Beta-AFase-like_GH127_C"/>
</dbReference>
<keyword evidence="5" id="KW-1185">Reference proteome</keyword>
<feature type="domain" description="Non-reducing end beta-L-arabinofuranosidase-like GH127 C-terminal" evidence="3">
    <location>
        <begin position="526"/>
        <end position="637"/>
    </location>
</feature>
<feature type="domain" description="Non-reducing end beta-L-arabinofuranosidase-like GH127 catalytic" evidence="1">
    <location>
        <begin position="15"/>
        <end position="423"/>
    </location>
</feature>
<keyword evidence="4" id="KW-0378">Hydrolase</keyword>
<dbReference type="GO" id="GO:0016787">
    <property type="term" value="F:hydrolase activity"/>
    <property type="evidence" value="ECO:0007669"/>
    <property type="project" value="UniProtKB-KW"/>
</dbReference>
<dbReference type="GO" id="GO:0005975">
    <property type="term" value="P:carbohydrate metabolic process"/>
    <property type="evidence" value="ECO:0007669"/>
    <property type="project" value="InterPro"/>
</dbReference>
<gene>
    <name evidence="4" type="ORF">GCM10025751_58330</name>
</gene>
<dbReference type="Pfam" id="PF07944">
    <property type="entry name" value="Beta-AFase-like_GH127_cat"/>
    <property type="match status" value="1"/>
</dbReference>
<dbReference type="RefSeq" id="WP_227778647.1">
    <property type="nucleotide sequence ID" value="NZ_BAABKX010000030.1"/>
</dbReference>
<dbReference type="InterPro" id="IPR012878">
    <property type="entry name" value="Beta-AFase-like_GH127_cat"/>
</dbReference>
<name>A0AAV3USG1_9EURY</name>
<comment type="caution">
    <text evidence="4">The sequence shown here is derived from an EMBL/GenBank/DDBJ whole genome shotgun (WGS) entry which is preliminary data.</text>
</comment>
<sequence>MSGYKPTTDKIALSDVEIDDQFWSPRVTQNREVTIEYQYKQLEESGTLENFQRARDGKNGGFQGMWFQDSDAYKWLEAASYELTKANDTDLRERVDEVIDLVAAAQEDSGYLNTYFKLVEPEMTWTNLNIMHELYCGGHLIEAAVAHYEATGEESLLDVAVDFADHVDDVFDDQIDGIPGHEEIELALVKLYRITGEERYLDLAQYFVNLRGHDDRFKWELEHSDEIGGHSWDDGALIPAEGGGRLFLDEDGEYVGTYAQAHASIREQEKVEGHSVRAMYLFAGATDLVAETGDEELFDAMERLWENMTTKRMYVTGGIGPEREHEGFTEDYDLRNEDAYAETCAAIGSIFWNQRMLELTGGAKYANLIERTMYNGFLAGISLDGTRFFYENPLESSGDHHRKGWFTCACCPPNAARLFASLGKYVYSNIDGVLTVNQYVGSTVTTTIDGFDVELTQSSSLPWSGEVTLTVDADGPVPIRLRIPEWATDVSISVDGEDVEQNDDYVELDGEWSDDTIDVHFELDTKLIRAHPAVKSDAGRVVVERGPLVYCAEAVDNDRPIHQYTLSLEAVIDEEHRDDLLDGVTVLQADAEVPSLDGWNGSLYRPDEETDIQSVQLTMVPYYAWDNREPSEMHVWTRVK</sequence>
<dbReference type="InterPro" id="IPR008928">
    <property type="entry name" value="6-hairpin_glycosidase_sf"/>
</dbReference>
<dbReference type="PANTHER" id="PTHR43465:SF2">
    <property type="entry name" value="DUF1680 DOMAIN PROTEIN (AFU_ORTHOLOGUE AFUA_1G08910)"/>
    <property type="match status" value="1"/>
</dbReference>
<dbReference type="PANTHER" id="PTHR43465">
    <property type="entry name" value="DUF1680 DOMAIN PROTEIN (AFU_ORTHOLOGUE AFUA_1G08910)"/>
    <property type="match status" value="1"/>
</dbReference>
<evidence type="ECO:0000313" key="5">
    <source>
        <dbReference type="Proteomes" id="UP001501729"/>
    </source>
</evidence>
<dbReference type="SUPFAM" id="SSF48208">
    <property type="entry name" value="Six-hairpin glycosidases"/>
    <property type="match status" value="1"/>
</dbReference>
<dbReference type="Pfam" id="PF20736">
    <property type="entry name" value="Glyco_hydro127M"/>
    <property type="match status" value="1"/>
</dbReference>
<dbReference type="InterPro" id="IPR049174">
    <property type="entry name" value="Beta-AFase-like"/>
</dbReference>
<dbReference type="Pfam" id="PF20737">
    <property type="entry name" value="Glyco_hydro127C"/>
    <property type="match status" value="1"/>
</dbReference>
<dbReference type="EMBL" id="BAABKX010000030">
    <property type="protein sequence ID" value="GAA5066438.1"/>
    <property type="molecule type" value="Genomic_DNA"/>
</dbReference>